<dbReference type="Proteomes" id="UP000703661">
    <property type="component" value="Unassembled WGS sequence"/>
</dbReference>
<evidence type="ECO:0000256" key="1">
    <source>
        <dbReference type="SAM" id="MobiDB-lite"/>
    </source>
</evidence>
<evidence type="ECO:0000313" key="3">
    <source>
        <dbReference type="Proteomes" id="UP000703661"/>
    </source>
</evidence>
<proteinExistence type="predicted"/>
<feature type="region of interest" description="Disordered" evidence="1">
    <location>
        <begin position="175"/>
        <end position="217"/>
    </location>
</feature>
<sequence>PRSAQGSGEDDQDRDHSTSTTGSIHWEGDRDDGGGLSSSTEDEESDSGSECSSDQEMQVDGPSYHGHGSAGESQLVAVSSIRMERSRILTSKDRGGSIHGRLGGCMGDSHQRQGDVQHLERIGTTTPHQLEGVAGHLVLGPPSRNDRKNDSCYLRQHDNDRANQQVWRDEVSTIVGPDDEDMGLLHENGDEDQNDVRPLAVQSSRRTVQEDGYTIGV</sequence>
<dbReference type="AlphaFoldDB" id="A0A9P6MCX0"/>
<gene>
    <name evidence="2" type="ORF">BGZ80_008389</name>
</gene>
<feature type="non-terminal residue" evidence="2">
    <location>
        <position position="1"/>
    </location>
</feature>
<protein>
    <submittedName>
        <fullName evidence="2">Uncharacterized protein</fullName>
    </submittedName>
</protein>
<feature type="non-terminal residue" evidence="2">
    <location>
        <position position="217"/>
    </location>
</feature>
<reference evidence="2" key="1">
    <citation type="journal article" date="2020" name="Fungal Divers.">
        <title>Resolving the Mortierellaceae phylogeny through synthesis of multi-gene phylogenetics and phylogenomics.</title>
        <authorList>
            <person name="Vandepol N."/>
            <person name="Liber J."/>
            <person name="Desiro A."/>
            <person name="Na H."/>
            <person name="Kennedy M."/>
            <person name="Barry K."/>
            <person name="Grigoriev I.V."/>
            <person name="Miller A.N."/>
            <person name="O'Donnell K."/>
            <person name="Stajich J.E."/>
            <person name="Bonito G."/>
        </authorList>
    </citation>
    <scope>NUCLEOTIDE SEQUENCE</scope>
    <source>
        <strain evidence="2">NRRL 2769</strain>
    </source>
</reference>
<organism evidence="2 3">
    <name type="scientific">Entomortierella chlamydospora</name>
    <dbReference type="NCBI Taxonomy" id="101097"/>
    <lineage>
        <taxon>Eukaryota</taxon>
        <taxon>Fungi</taxon>
        <taxon>Fungi incertae sedis</taxon>
        <taxon>Mucoromycota</taxon>
        <taxon>Mortierellomycotina</taxon>
        <taxon>Mortierellomycetes</taxon>
        <taxon>Mortierellales</taxon>
        <taxon>Mortierellaceae</taxon>
        <taxon>Entomortierella</taxon>
    </lineage>
</organism>
<comment type="caution">
    <text evidence="2">The sequence shown here is derived from an EMBL/GenBank/DDBJ whole genome shotgun (WGS) entry which is preliminary data.</text>
</comment>
<feature type="region of interest" description="Disordered" evidence="1">
    <location>
        <begin position="1"/>
        <end position="72"/>
    </location>
</feature>
<keyword evidence="3" id="KW-1185">Reference proteome</keyword>
<name>A0A9P6MCX0_9FUNG</name>
<dbReference type="EMBL" id="JAAAID010004522">
    <property type="protein sequence ID" value="KAF9992847.1"/>
    <property type="molecule type" value="Genomic_DNA"/>
</dbReference>
<evidence type="ECO:0000313" key="2">
    <source>
        <dbReference type="EMBL" id="KAF9992847.1"/>
    </source>
</evidence>
<accession>A0A9P6MCX0</accession>